<dbReference type="PANTHER" id="PTHR45793">
    <property type="entry name" value="HOMEOBOX PROTEIN"/>
    <property type="match status" value="1"/>
</dbReference>
<reference evidence="9 10" key="1">
    <citation type="journal article" date="2019" name="Sci. Data">
        <title>Hybrid genome assembly and annotation of Danionella translucida.</title>
        <authorList>
            <person name="Kadobianskyi M."/>
            <person name="Schulze L."/>
            <person name="Schuelke M."/>
            <person name="Judkewitz B."/>
        </authorList>
    </citation>
    <scope>NUCLEOTIDE SEQUENCE [LARGE SCALE GENOMIC DNA]</scope>
    <source>
        <strain evidence="9 10">Bolton</strain>
    </source>
</reference>
<keyword evidence="3 5" id="KW-0371">Homeobox</keyword>
<feature type="compositionally biased region" description="Basic and acidic residues" evidence="7">
    <location>
        <begin position="174"/>
        <end position="187"/>
    </location>
</feature>
<evidence type="ECO:0000256" key="6">
    <source>
        <dbReference type="RuleBase" id="RU000682"/>
    </source>
</evidence>
<keyword evidence="10" id="KW-1185">Reference proteome</keyword>
<dbReference type="Proteomes" id="UP000316079">
    <property type="component" value="Unassembled WGS sequence"/>
</dbReference>
<evidence type="ECO:0000256" key="1">
    <source>
        <dbReference type="ARBA" id="ARBA00004123"/>
    </source>
</evidence>
<sequence>MASQKFSNFSIDFILGDGSKQTSDSPEVDHPASFRDFSGHLSRMDLLYQERCRNHSMRINVPSPSWAGLYNCCLAFPYYQPTHYGGQPWPGSGWETESQQLQHTAAHRQRSRFRTVFTDHQTEQLEKLFSITDYPTADTRAELARNTCLSEETVRVWFKNRRARRKRQNTCPERSSRPALEEHQESD</sequence>
<dbReference type="PROSITE" id="PS00027">
    <property type="entry name" value="HOMEOBOX_1"/>
    <property type="match status" value="1"/>
</dbReference>
<evidence type="ECO:0000313" key="9">
    <source>
        <dbReference type="EMBL" id="TRY92996.1"/>
    </source>
</evidence>
<dbReference type="PANTHER" id="PTHR45793:SF12">
    <property type="entry name" value="TETRAPEPTIDE REPEAT HOMEOBOX 1"/>
    <property type="match status" value="1"/>
</dbReference>
<dbReference type="InterPro" id="IPR017970">
    <property type="entry name" value="Homeobox_CS"/>
</dbReference>
<dbReference type="PROSITE" id="PS50071">
    <property type="entry name" value="HOMEOBOX_2"/>
    <property type="match status" value="1"/>
</dbReference>
<comment type="subcellular location">
    <subcellularLocation>
        <location evidence="1 5 6">Nucleus</location>
    </subcellularLocation>
</comment>
<accession>A0A553QT75</accession>
<dbReference type="InterPro" id="IPR009057">
    <property type="entry name" value="Homeodomain-like_sf"/>
</dbReference>
<name>A0A553QT75_9TELE</name>
<dbReference type="SMART" id="SM00389">
    <property type="entry name" value="HOX"/>
    <property type="match status" value="1"/>
</dbReference>
<proteinExistence type="predicted"/>
<feature type="DNA-binding region" description="Homeobox" evidence="5">
    <location>
        <begin position="110"/>
        <end position="169"/>
    </location>
</feature>
<protein>
    <recommendedName>
        <fullName evidence="8">Homeobox domain-containing protein</fullName>
    </recommendedName>
</protein>
<dbReference type="STRING" id="623744.A0A553QT75"/>
<feature type="domain" description="Homeobox" evidence="8">
    <location>
        <begin position="108"/>
        <end position="168"/>
    </location>
</feature>
<evidence type="ECO:0000313" key="10">
    <source>
        <dbReference type="Proteomes" id="UP000316079"/>
    </source>
</evidence>
<dbReference type="Gene3D" id="1.10.10.60">
    <property type="entry name" value="Homeodomain-like"/>
    <property type="match status" value="1"/>
</dbReference>
<dbReference type="GO" id="GO:0000981">
    <property type="term" value="F:DNA-binding transcription factor activity, RNA polymerase II-specific"/>
    <property type="evidence" value="ECO:0007669"/>
    <property type="project" value="InterPro"/>
</dbReference>
<comment type="caution">
    <text evidence="9">The sequence shown here is derived from an EMBL/GenBank/DDBJ whole genome shotgun (WGS) entry which is preliminary data.</text>
</comment>
<dbReference type="OrthoDB" id="6159439at2759"/>
<evidence type="ECO:0000256" key="7">
    <source>
        <dbReference type="SAM" id="MobiDB-lite"/>
    </source>
</evidence>
<evidence type="ECO:0000256" key="5">
    <source>
        <dbReference type="PROSITE-ProRule" id="PRU00108"/>
    </source>
</evidence>
<dbReference type="AlphaFoldDB" id="A0A553QT75"/>
<gene>
    <name evidence="9" type="ORF">DNTS_011608</name>
</gene>
<feature type="region of interest" description="Disordered" evidence="7">
    <location>
        <begin position="162"/>
        <end position="187"/>
    </location>
</feature>
<dbReference type="GO" id="GO:0000978">
    <property type="term" value="F:RNA polymerase II cis-regulatory region sequence-specific DNA binding"/>
    <property type="evidence" value="ECO:0007669"/>
    <property type="project" value="TreeGrafter"/>
</dbReference>
<dbReference type="InterPro" id="IPR001356">
    <property type="entry name" value="HD"/>
</dbReference>
<dbReference type="EMBL" id="SRMA01025578">
    <property type="protein sequence ID" value="TRY92996.1"/>
    <property type="molecule type" value="Genomic_DNA"/>
</dbReference>
<dbReference type="Pfam" id="PF00046">
    <property type="entry name" value="Homeodomain"/>
    <property type="match status" value="1"/>
</dbReference>
<evidence type="ECO:0000256" key="3">
    <source>
        <dbReference type="ARBA" id="ARBA00023155"/>
    </source>
</evidence>
<dbReference type="CDD" id="cd00086">
    <property type="entry name" value="homeodomain"/>
    <property type="match status" value="1"/>
</dbReference>
<evidence type="ECO:0000256" key="2">
    <source>
        <dbReference type="ARBA" id="ARBA00023125"/>
    </source>
</evidence>
<dbReference type="SUPFAM" id="SSF46689">
    <property type="entry name" value="Homeodomain-like"/>
    <property type="match status" value="1"/>
</dbReference>
<keyword evidence="4 5" id="KW-0539">Nucleus</keyword>
<evidence type="ECO:0000259" key="8">
    <source>
        <dbReference type="PROSITE" id="PS50071"/>
    </source>
</evidence>
<organism evidence="9 10">
    <name type="scientific">Danionella cerebrum</name>
    <dbReference type="NCBI Taxonomy" id="2873325"/>
    <lineage>
        <taxon>Eukaryota</taxon>
        <taxon>Metazoa</taxon>
        <taxon>Chordata</taxon>
        <taxon>Craniata</taxon>
        <taxon>Vertebrata</taxon>
        <taxon>Euteleostomi</taxon>
        <taxon>Actinopterygii</taxon>
        <taxon>Neopterygii</taxon>
        <taxon>Teleostei</taxon>
        <taxon>Ostariophysi</taxon>
        <taxon>Cypriniformes</taxon>
        <taxon>Danionidae</taxon>
        <taxon>Danioninae</taxon>
        <taxon>Danionella</taxon>
    </lineage>
</organism>
<dbReference type="GO" id="GO:0005634">
    <property type="term" value="C:nucleus"/>
    <property type="evidence" value="ECO:0007669"/>
    <property type="project" value="UniProtKB-SubCell"/>
</dbReference>
<keyword evidence="2 5" id="KW-0238">DNA-binding</keyword>
<evidence type="ECO:0000256" key="4">
    <source>
        <dbReference type="ARBA" id="ARBA00023242"/>
    </source>
</evidence>